<gene>
    <name evidence="1" type="ORF">M076_4967</name>
</gene>
<dbReference type="EMBL" id="JGDM01000166">
    <property type="protein sequence ID" value="EXZ41915.1"/>
    <property type="molecule type" value="Genomic_DNA"/>
</dbReference>
<evidence type="ECO:0000313" key="2">
    <source>
        <dbReference type="Proteomes" id="UP000022272"/>
    </source>
</evidence>
<sequence>MPQHSASYFCEYETEFCGHKSTTCLENSAQQNDAFRE</sequence>
<accession>A0A015Y622</accession>
<name>A0A015Y622_BACFG</name>
<comment type="caution">
    <text evidence="1">The sequence shown here is derived from an EMBL/GenBank/DDBJ whole genome shotgun (WGS) entry which is preliminary data.</text>
</comment>
<evidence type="ECO:0000313" key="1">
    <source>
        <dbReference type="EMBL" id="EXZ41915.1"/>
    </source>
</evidence>
<dbReference type="Proteomes" id="UP000022272">
    <property type="component" value="Unassembled WGS sequence"/>
</dbReference>
<proteinExistence type="predicted"/>
<organism evidence="1 2">
    <name type="scientific">Bacteroides fragilis str. 2-F-2 #4</name>
    <dbReference type="NCBI Taxonomy" id="1339280"/>
    <lineage>
        <taxon>Bacteria</taxon>
        <taxon>Pseudomonadati</taxon>
        <taxon>Bacteroidota</taxon>
        <taxon>Bacteroidia</taxon>
        <taxon>Bacteroidales</taxon>
        <taxon>Bacteroidaceae</taxon>
        <taxon>Bacteroides</taxon>
    </lineage>
</organism>
<protein>
    <submittedName>
        <fullName evidence="1">Uncharacterized protein</fullName>
    </submittedName>
</protein>
<reference evidence="1 2" key="1">
    <citation type="submission" date="2014-02" db="EMBL/GenBank/DDBJ databases">
        <authorList>
            <person name="Sears C."/>
            <person name="Carroll K."/>
            <person name="Sack B.R."/>
            <person name="Qadri F."/>
            <person name="Myers L.L."/>
            <person name="Chung G.-T."/>
            <person name="Escheverria P."/>
            <person name="Fraser C.M."/>
            <person name="Sadzewicz L."/>
            <person name="Shefchek K.A."/>
            <person name="Tallon L."/>
            <person name="Das S.P."/>
            <person name="Daugherty S."/>
            <person name="Mongodin E.F."/>
        </authorList>
    </citation>
    <scope>NUCLEOTIDE SEQUENCE [LARGE SCALE GENOMIC DNA]</scope>
    <source>
        <strain evidence="1 2">2-F-2 #4</strain>
    </source>
</reference>
<dbReference type="AlphaFoldDB" id="A0A015Y622"/>